<reference evidence="1 2" key="1">
    <citation type="submission" date="2018-03" db="EMBL/GenBank/DDBJ databases">
        <title>Genomic Encyclopedia of Archaeal and Bacterial Type Strains, Phase II (KMG-II): from individual species to whole genera.</title>
        <authorList>
            <person name="Goeker M."/>
        </authorList>
    </citation>
    <scope>NUCLEOTIDE SEQUENCE [LARGE SCALE GENOMIC DNA]</scope>
    <source>
        <strain evidence="1 2">DSM 28354</strain>
    </source>
</reference>
<dbReference type="Proteomes" id="UP000238375">
    <property type="component" value="Unassembled WGS sequence"/>
</dbReference>
<keyword evidence="2" id="KW-1185">Reference proteome</keyword>
<sequence>MDYLPITYYHIGQPIEINGMGVTNERSTITELTRHHITYRVTEPGKTDYTTTVHPNFVKPVLRPLSQIRISHVIELFRLTHPESAHTDDFIIDYFNQDPGRIEYLSDSTEAVLWLQSLYYDVGNLIPKGLAVTDE</sequence>
<dbReference type="RefSeq" id="WP_106138134.1">
    <property type="nucleotide sequence ID" value="NZ_PVTE01000009.1"/>
</dbReference>
<evidence type="ECO:0000313" key="1">
    <source>
        <dbReference type="EMBL" id="PRY38403.1"/>
    </source>
</evidence>
<dbReference type="AlphaFoldDB" id="A0A2T0SYG2"/>
<dbReference type="EMBL" id="PVTE01000009">
    <property type="protein sequence ID" value="PRY38403.1"/>
    <property type="molecule type" value="Genomic_DNA"/>
</dbReference>
<proteinExistence type="predicted"/>
<name>A0A2T0SYG2_9BACT</name>
<organism evidence="1 2">
    <name type="scientific">Spirosoma oryzae</name>
    <dbReference type="NCBI Taxonomy" id="1469603"/>
    <lineage>
        <taxon>Bacteria</taxon>
        <taxon>Pseudomonadati</taxon>
        <taxon>Bacteroidota</taxon>
        <taxon>Cytophagia</taxon>
        <taxon>Cytophagales</taxon>
        <taxon>Cytophagaceae</taxon>
        <taxon>Spirosoma</taxon>
    </lineage>
</organism>
<evidence type="ECO:0000313" key="2">
    <source>
        <dbReference type="Proteomes" id="UP000238375"/>
    </source>
</evidence>
<gene>
    <name evidence="1" type="ORF">CLV58_109130</name>
</gene>
<accession>A0A2T0SYG2</accession>
<protein>
    <submittedName>
        <fullName evidence="1">Uncharacterized protein</fullName>
    </submittedName>
</protein>
<comment type="caution">
    <text evidence="1">The sequence shown here is derived from an EMBL/GenBank/DDBJ whole genome shotgun (WGS) entry which is preliminary data.</text>
</comment>